<feature type="compositionally biased region" description="Low complexity" evidence="1">
    <location>
        <begin position="91"/>
        <end position="104"/>
    </location>
</feature>
<dbReference type="AlphaFoldDB" id="A0A0L7LJR0"/>
<dbReference type="Gene3D" id="3.40.50.11980">
    <property type="match status" value="1"/>
</dbReference>
<evidence type="ECO:0000313" key="5">
    <source>
        <dbReference type="Proteomes" id="UP000037510"/>
    </source>
</evidence>
<feature type="domain" description="RNase NYN" evidence="3">
    <location>
        <begin position="356"/>
        <end position="473"/>
    </location>
</feature>
<dbReference type="GO" id="GO:0003729">
    <property type="term" value="F:mRNA binding"/>
    <property type="evidence" value="ECO:0007669"/>
    <property type="project" value="TreeGrafter"/>
</dbReference>
<dbReference type="PANTHER" id="PTHR12876">
    <property type="entry name" value="N4BP1-RELATED"/>
    <property type="match status" value="1"/>
</dbReference>
<dbReference type="InterPro" id="IPR051101">
    <property type="entry name" value="ZC3H12/N4BP1_RNase_Reg"/>
</dbReference>
<keyword evidence="5" id="KW-1185">Reference proteome</keyword>
<protein>
    <submittedName>
        <fullName evidence="4">Putative ribonuclease</fullName>
    </submittedName>
</protein>
<organism evidence="4 5">
    <name type="scientific">Operophtera brumata</name>
    <name type="common">Winter moth</name>
    <name type="synonym">Phalaena brumata</name>
    <dbReference type="NCBI Taxonomy" id="104452"/>
    <lineage>
        <taxon>Eukaryota</taxon>
        <taxon>Metazoa</taxon>
        <taxon>Ecdysozoa</taxon>
        <taxon>Arthropoda</taxon>
        <taxon>Hexapoda</taxon>
        <taxon>Insecta</taxon>
        <taxon>Pterygota</taxon>
        <taxon>Neoptera</taxon>
        <taxon>Endopterygota</taxon>
        <taxon>Lepidoptera</taxon>
        <taxon>Glossata</taxon>
        <taxon>Ditrysia</taxon>
        <taxon>Geometroidea</taxon>
        <taxon>Geometridae</taxon>
        <taxon>Larentiinae</taxon>
        <taxon>Operophtera</taxon>
    </lineage>
</organism>
<evidence type="ECO:0000256" key="1">
    <source>
        <dbReference type="SAM" id="MobiDB-lite"/>
    </source>
</evidence>
<dbReference type="GO" id="GO:0036464">
    <property type="term" value="C:cytoplasmic ribonucleoprotein granule"/>
    <property type="evidence" value="ECO:0007669"/>
    <property type="project" value="TreeGrafter"/>
</dbReference>
<keyword evidence="2" id="KW-0732">Signal</keyword>
<gene>
    <name evidence="4" type="ORF">OBRU01_06841</name>
</gene>
<reference evidence="4 5" key="1">
    <citation type="journal article" date="2015" name="Genome Biol. Evol.">
        <title>The genome of winter moth (Operophtera brumata) provides a genomic perspective on sexual dimorphism and phenology.</title>
        <authorList>
            <person name="Derks M.F."/>
            <person name="Smit S."/>
            <person name="Salis L."/>
            <person name="Schijlen E."/>
            <person name="Bossers A."/>
            <person name="Mateman C."/>
            <person name="Pijl A.S."/>
            <person name="de Ridder D."/>
            <person name="Groenen M.A."/>
            <person name="Visser M.E."/>
            <person name="Megens H.J."/>
        </authorList>
    </citation>
    <scope>NUCLEOTIDE SEQUENCE [LARGE SCALE GENOMIC DNA]</scope>
    <source>
        <strain evidence="4">WM2013NL</strain>
        <tissue evidence="4">Head and thorax</tissue>
    </source>
</reference>
<feature type="region of interest" description="Disordered" evidence="1">
    <location>
        <begin position="122"/>
        <end position="148"/>
    </location>
</feature>
<evidence type="ECO:0000256" key="2">
    <source>
        <dbReference type="SAM" id="SignalP"/>
    </source>
</evidence>
<dbReference type="CDD" id="cd18719">
    <property type="entry name" value="PIN_Zc3h12a-N4BP1-like"/>
    <property type="match status" value="1"/>
</dbReference>
<sequence>MKVKLLVYLACAAVKFGCGSVFEEALPLVFTKRRSSNQSLNAKSSKSNMNIPPITSQKSSRVKLKRRQKTDETIKKLFRQLRRDSKSQLNSSRRSSPGQSRQTSIIELDDSSVLNVSSDAVRTVDVPMTEPGTATGTDTTRITGNKAGYRRSKPLNTIVIKDDEPGTSTPHKSVYSLHHSTPIKQKPSIDEMISSVNNKLLNVDNSNNNKTKEINASSFLTIDLTTDSGFNNTTQPTVIDLDATNDQHDCVLTSVSSMSGDSEVTVLRGINTKRSITSQFKSGLINLNAREKDKILAFISENLFNGCSVPSKVEPRAPETAEDTYIKEVIVGKKLSRNSFGSNVYNPEKYVNNTGLRMVVIDGSNVAMAHGDHQAFSVRGLKIVIDYFLSRGHASTDPQMLMQLERQGHVIFTPSREVQGRFICSYDDRYIIQCAAEFEGVIVSNDCFRDLISENPRWAQVINTRILQFNWLHSEESDVAVYKYIGH</sequence>
<dbReference type="STRING" id="104452.A0A0L7LJR0"/>
<dbReference type="PANTHER" id="PTHR12876:SF35">
    <property type="entry name" value="LD08718P-RELATED"/>
    <property type="match status" value="1"/>
</dbReference>
<name>A0A0L7LJR0_OPEBR</name>
<evidence type="ECO:0000313" key="4">
    <source>
        <dbReference type="EMBL" id="KOB75798.1"/>
    </source>
</evidence>
<dbReference type="Proteomes" id="UP000037510">
    <property type="component" value="Unassembled WGS sequence"/>
</dbReference>
<evidence type="ECO:0000259" key="3">
    <source>
        <dbReference type="Pfam" id="PF11977"/>
    </source>
</evidence>
<feature type="region of interest" description="Disordered" evidence="1">
    <location>
        <begin position="38"/>
        <end position="109"/>
    </location>
</feature>
<feature type="compositionally biased region" description="Low complexity" evidence="1">
    <location>
        <begin position="129"/>
        <end position="144"/>
    </location>
</feature>
<accession>A0A0L7LJR0</accession>
<dbReference type="InterPro" id="IPR021869">
    <property type="entry name" value="RNase_Zc3h12_NYN"/>
</dbReference>
<dbReference type="GO" id="GO:0004521">
    <property type="term" value="F:RNA endonuclease activity"/>
    <property type="evidence" value="ECO:0007669"/>
    <property type="project" value="TreeGrafter"/>
</dbReference>
<proteinExistence type="predicted"/>
<dbReference type="EMBL" id="JTDY01000808">
    <property type="protein sequence ID" value="KOB75798.1"/>
    <property type="molecule type" value="Genomic_DNA"/>
</dbReference>
<feature type="compositionally biased region" description="Polar residues" evidence="1">
    <location>
        <begin position="38"/>
        <end position="59"/>
    </location>
</feature>
<dbReference type="GO" id="GO:0005634">
    <property type="term" value="C:nucleus"/>
    <property type="evidence" value="ECO:0007669"/>
    <property type="project" value="TreeGrafter"/>
</dbReference>
<feature type="compositionally biased region" description="Basic and acidic residues" evidence="1">
    <location>
        <begin position="69"/>
        <end position="86"/>
    </location>
</feature>
<dbReference type="Pfam" id="PF11977">
    <property type="entry name" value="RNase_Zc3h12a"/>
    <property type="match status" value="1"/>
</dbReference>
<feature type="signal peptide" evidence="2">
    <location>
        <begin position="1"/>
        <end position="19"/>
    </location>
</feature>
<feature type="chain" id="PRO_5005573410" evidence="2">
    <location>
        <begin position="20"/>
        <end position="487"/>
    </location>
</feature>
<comment type="caution">
    <text evidence="4">The sequence shown here is derived from an EMBL/GenBank/DDBJ whole genome shotgun (WGS) entry which is preliminary data.</text>
</comment>